<organism evidence="8 9">
    <name type="scientific">Aureococcus anophagefferens</name>
    <name type="common">Harmful bloom alga</name>
    <dbReference type="NCBI Taxonomy" id="44056"/>
    <lineage>
        <taxon>Eukaryota</taxon>
        <taxon>Sar</taxon>
        <taxon>Stramenopiles</taxon>
        <taxon>Ochrophyta</taxon>
        <taxon>Pelagophyceae</taxon>
        <taxon>Pelagomonadales</taxon>
        <taxon>Pelagomonadaceae</taxon>
        <taxon>Aureococcus</taxon>
    </lineage>
</organism>
<keyword evidence="3" id="KW-0863">Zinc-finger</keyword>
<dbReference type="PROSITE" id="PS50002">
    <property type="entry name" value="SH3"/>
    <property type="match status" value="1"/>
</dbReference>
<keyword evidence="2" id="KW-0479">Metal-binding</keyword>
<evidence type="ECO:0000256" key="4">
    <source>
        <dbReference type="ARBA" id="ARBA00022833"/>
    </source>
</evidence>
<dbReference type="SUPFAM" id="SSF50044">
    <property type="entry name" value="SH3-domain"/>
    <property type="match status" value="1"/>
</dbReference>
<evidence type="ECO:0000256" key="2">
    <source>
        <dbReference type="ARBA" id="ARBA00022723"/>
    </source>
</evidence>
<dbReference type="InterPro" id="IPR001452">
    <property type="entry name" value="SH3_domain"/>
</dbReference>
<proteinExistence type="predicted"/>
<dbReference type="InterPro" id="IPR036028">
    <property type="entry name" value="SH3-like_dom_sf"/>
</dbReference>
<dbReference type="InterPro" id="IPR017907">
    <property type="entry name" value="Znf_RING_CS"/>
</dbReference>
<evidence type="ECO:0000256" key="3">
    <source>
        <dbReference type="ARBA" id="ARBA00022771"/>
    </source>
</evidence>
<sequence length="294" mass="30562">MELEPTTMTEAGLRSSEFVSRVVPTCPTEPTELPLAADEALECWPDESGWWYARKRDGSEGYVPRTFIVLDAAAAEGDDAADADDDFDFKLKMAMALSLSGRLPPAATYAAGAAEAAGAAAAPGAAGGRVLRRAPAPGAGAAAAAAERGARRRDAGAAAGRGADAEIEALRARNEALEAARRSSEAGARAPARELDVRRGAAAGRRGRCHRPPPPEDSTRATSAPSAWERAKDTGLVPCGHVLCGVCVSKANDSRIVDECRVCRRRAVDDADLSLKNHRARRLRGGGPGAPSTA</sequence>
<evidence type="ECO:0000313" key="9">
    <source>
        <dbReference type="Proteomes" id="UP001363151"/>
    </source>
</evidence>
<evidence type="ECO:0000313" key="8">
    <source>
        <dbReference type="EMBL" id="KAK7242590.1"/>
    </source>
</evidence>
<feature type="domain" description="SH3" evidence="7">
    <location>
        <begin position="17"/>
        <end position="73"/>
    </location>
</feature>
<dbReference type="InterPro" id="IPR018957">
    <property type="entry name" value="Znf_C3HC4_RING-type"/>
</dbReference>
<evidence type="ECO:0000256" key="6">
    <source>
        <dbReference type="SAM" id="MobiDB-lite"/>
    </source>
</evidence>
<name>A0ABR1G2L8_AURAN</name>
<dbReference type="Proteomes" id="UP001363151">
    <property type="component" value="Unassembled WGS sequence"/>
</dbReference>
<dbReference type="PROSITE" id="PS00518">
    <property type="entry name" value="ZF_RING_1"/>
    <property type="match status" value="1"/>
</dbReference>
<feature type="region of interest" description="Disordered" evidence="6">
    <location>
        <begin position="179"/>
        <end position="228"/>
    </location>
</feature>
<keyword evidence="4" id="KW-0862">Zinc</keyword>
<evidence type="ECO:0000256" key="1">
    <source>
        <dbReference type="ARBA" id="ARBA00022443"/>
    </source>
</evidence>
<protein>
    <submittedName>
        <fullName evidence="8">Microtubule-associated protein</fullName>
    </submittedName>
</protein>
<reference evidence="8 9" key="1">
    <citation type="submission" date="2024-03" db="EMBL/GenBank/DDBJ databases">
        <title>Aureococcus anophagefferens CCMP1851 and Kratosvirus quantuckense: Draft genome of a second virus-susceptible host strain in the model system.</title>
        <authorList>
            <person name="Chase E."/>
            <person name="Truchon A.R."/>
            <person name="Schepens W."/>
            <person name="Wilhelm S.W."/>
        </authorList>
    </citation>
    <scope>NUCLEOTIDE SEQUENCE [LARGE SCALE GENOMIC DNA]</scope>
    <source>
        <strain evidence="8 9">CCMP1851</strain>
    </source>
</reference>
<dbReference type="InterPro" id="IPR013083">
    <property type="entry name" value="Znf_RING/FYVE/PHD"/>
</dbReference>
<accession>A0ABR1G2L8</accession>
<evidence type="ECO:0000259" key="7">
    <source>
        <dbReference type="PROSITE" id="PS50002"/>
    </source>
</evidence>
<keyword evidence="1 5" id="KW-0728">SH3 domain</keyword>
<dbReference type="Gene3D" id="2.30.30.40">
    <property type="entry name" value="SH3 Domains"/>
    <property type="match status" value="1"/>
</dbReference>
<gene>
    <name evidence="8" type="ORF">SO694_00016053</name>
</gene>
<dbReference type="Pfam" id="PF00097">
    <property type="entry name" value="zf-C3HC4"/>
    <property type="match status" value="1"/>
</dbReference>
<dbReference type="SUPFAM" id="SSF57850">
    <property type="entry name" value="RING/U-box"/>
    <property type="match status" value="1"/>
</dbReference>
<evidence type="ECO:0000256" key="5">
    <source>
        <dbReference type="PROSITE-ProRule" id="PRU00192"/>
    </source>
</evidence>
<keyword evidence="9" id="KW-1185">Reference proteome</keyword>
<comment type="caution">
    <text evidence="8">The sequence shown here is derived from an EMBL/GenBank/DDBJ whole genome shotgun (WGS) entry which is preliminary data.</text>
</comment>
<dbReference type="Gene3D" id="3.30.40.10">
    <property type="entry name" value="Zinc/RING finger domain, C3HC4 (zinc finger)"/>
    <property type="match status" value="1"/>
</dbReference>
<dbReference type="Pfam" id="PF14604">
    <property type="entry name" value="SH3_9"/>
    <property type="match status" value="1"/>
</dbReference>
<dbReference type="EMBL" id="JBBJCI010000141">
    <property type="protein sequence ID" value="KAK7242590.1"/>
    <property type="molecule type" value="Genomic_DNA"/>
</dbReference>